<feature type="domain" description="Sulfatase N-terminal" evidence="8">
    <location>
        <begin position="31"/>
        <end position="353"/>
    </location>
</feature>
<evidence type="ECO:0000256" key="1">
    <source>
        <dbReference type="ARBA" id="ARBA00001913"/>
    </source>
</evidence>
<comment type="caution">
    <text evidence="9">The sequence shown here is derived from an EMBL/GenBank/DDBJ whole genome shotgun (WGS) entry which is preliminary data.</text>
</comment>
<proteinExistence type="inferred from homology"/>
<dbReference type="SUPFAM" id="SSF53649">
    <property type="entry name" value="Alkaline phosphatase-like"/>
    <property type="match status" value="1"/>
</dbReference>
<name>A0ABX0UQ37_9BACT</name>
<dbReference type="InterPro" id="IPR017850">
    <property type="entry name" value="Alkaline_phosphatase_core_sf"/>
</dbReference>
<feature type="signal peptide" evidence="7">
    <location>
        <begin position="1"/>
        <end position="21"/>
    </location>
</feature>
<dbReference type="CDD" id="cd16144">
    <property type="entry name" value="ARS_like"/>
    <property type="match status" value="1"/>
</dbReference>
<evidence type="ECO:0000313" key="9">
    <source>
        <dbReference type="EMBL" id="NIJ55072.1"/>
    </source>
</evidence>
<organism evidence="9 10">
    <name type="scientific">Dyadobacter arcticus</name>
    <dbReference type="NCBI Taxonomy" id="1078754"/>
    <lineage>
        <taxon>Bacteria</taxon>
        <taxon>Pseudomonadati</taxon>
        <taxon>Bacteroidota</taxon>
        <taxon>Cytophagia</taxon>
        <taxon>Cytophagales</taxon>
        <taxon>Spirosomataceae</taxon>
        <taxon>Dyadobacter</taxon>
    </lineage>
</organism>
<keyword evidence="10" id="KW-1185">Reference proteome</keyword>
<evidence type="ECO:0000259" key="8">
    <source>
        <dbReference type="Pfam" id="PF00884"/>
    </source>
</evidence>
<keyword evidence="3" id="KW-0479">Metal-binding</keyword>
<gene>
    <name evidence="9" type="ORF">FHS68_004259</name>
</gene>
<dbReference type="RefSeq" id="WP_167274310.1">
    <property type="nucleotide sequence ID" value="NZ_JAASQJ010000004.1"/>
</dbReference>
<evidence type="ECO:0000256" key="4">
    <source>
        <dbReference type="ARBA" id="ARBA00022729"/>
    </source>
</evidence>
<dbReference type="Gene3D" id="3.40.720.10">
    <property type="entry name" value="Alkaline Phosphatase, subunit A"/>
    <property type="match status" value="1"/>
</dbReference>
<sequence>MKKTTLIFSLFLSFISFTTFSQGKENTEKQPNILFILVDDWGWTDLSSAGSKYYETPNIDKLAKQGLKFTQGYSVGPNCAPSRASLMTGKYTPRHGVFTVGNSDRGQSVDRKLIPIKNNTVLNPSFTTIAEEFKNAGYNTGLIGKWQLGEKSENADAHAQGFDYVIGNSEGTPSYFYPYSKKGNVSPHEGITSGKEGEYITDRLTDEAVKFLDANQKKPFFLYLSYFAVHTPVEAKEDIIAKYKAKKGDEYHHNPTYAAMIQSADEGIGRVLQTLESLKLTENTLVVFFSDNGGQGVNTANYPLRGSKGMLYEGGVRVPLIVKWPGKTKAGSATETPVIGVDFYPTLLEVANIKKPLNSDVDGQSFAPILMQKTTPARDIFWHFPGYLEAYKGDQRNKDAFRTRPTSTIRSGDFKLHEFYEDGRVELYNIREDIGESKDLSKVNPAKTKELKDKLDAWKTKTNAPIPAKLNPEFAPTATGN</sequence>
<protein>
    <submittedName>
        <fullName evidence="9">Arylsulfatase A-like enzyme</fullName>
    </submittedName>
</protein>
<evidence type="ECO:0000256" key="5">
    <source>
        <dbReference type="ARBA" id="ARBA00022801"/>
    </source>
</evidence>
<keyword evidence="5" id="KW-0378">Hydrolase</keyword>
<dbReference type="PANTHER" id="PTHR42693">
    <property type="entry name" value="ARYLSULFATASE FAMILY MEMBER"/>
    <property type="match status" value="1"/>
</dbReference>
<dbReference type="Gene3D" id="3.30.1120.10">
    <property type="match status" value="1"/>
</dbReference>
<dbReference type="InterPro" id="IPR050738">
    <property type="entry name" value="Sulfatase"/>
</dbReference>
<dbReference type="Proteomes" id="UP001179181">
    <property type="component" value="Unassembled WGS sequence"/>
</dbReference>
<evidence type="ECO:0000256" key="2">
    <source>
        <dbReference type="ARBA" id="ARBA00008779"/>
    </source>
</evidence>
<dbReference type="PANTHER" id="PTHR42693:SF42">
    <property type="entry name" value="ARYLSULFATASE G"/>
    <property type="match status" value="1"/>
</dbReference>
<dbReference type="InterPro" id="IPR000917">
    <property type="entry name" value="Sulfatase_N"/>
</dbReference>
<dbReference type="Pfam" id="PF00884">
    <property type="entry name" value="Sulfatase"/>
    <property type="match status" value="1"/>
</dbReference>
<evidence type="ECO:0000313" key="10">
    <source>
        <dbReference type="Proteomes" id="UP001179181"/>
    </source>
</evidence>
<keyword evidence="6" id="KW-0106">Calcium</keyword>
<feature type="chain" id="PRO_5047072044" evidence="7">
    <location>
        <begin position="22"/>
        <end position="481"/>
    </location>
</feature>
<comment type="similarity">
    <text evidence="2">Belongs to the sulfatase family.</text>
</comment>
<evidence type="ECO:0000256" key="3">
    <source>
        <dbReference type="ARBA" id="ARBA00022723"/>
    </source>
</evidence>
<accession>A0ABX0UQ37</accession>
<comment type="cofactor">
    <cofactor evidence="1">
        <name>Ca(2+)</name>
        <dbReference type="ChEBI" id="CHEBI:29108"/>
    </cofactor>
</comment>
<evidence type="ECO:0000256" key="6">
    <source>
        <dbReference type="ARBA" id="ARBA00022837"/>
    </source>
</evidence>
<dbReference type="EMBL" id="JAASQJ010000004">
    <property type="protein sequence ID" value="NIJ55072.1"/>
    <property type="molecule type" value="Genomic_DNA"/>
</dbReference>
<evidence type="ECO:0000256" key="7">
    <source>
        <dbReference type="SAM" id="SignalP"/>
    </source>
</evidence>
<reference evidence="9 10" key="1">
    <citation type="submission" date="2020-03" db="EMBL/GenBank/DDBJ databases">
        <title>Genomic Encyclopedia of Type Strains, Phase IV (KMG-IV): sequencing the most valuable type-strain genomes for metagenomic binning, comparative biology and taxonomic classification.</title>
        <authorList>
            <person name="Goeker M."/>
        </authorList>
    </citation>
    <scope>NUCLEOTIDE SEQUENCE [LARGE SCALE GENOMIC DNA]</scope>
    <source>
        <strain evidence="9 10">DSM 102865</strain>
    </source>
</reference>
<keyword evidence="4 7" id="KW-0732">Signal</keyword>